<dbReference type="SUPFAM" id="SSF47384">
    <property type="entry name" value="Homodimeric domain of signal transducing histidine kinase"/>
    <property type="match status" value="1"/>
</dbReference>
<comment type="catalytic activity">
    <reaction evidence="1">
        <text>ATP + protein L-histidine = ADP + protein N-phospho-L-histidine.</text>
        <dbReference type="EC" id="2.7.13.3"/>
    </reaction>
</comment>
<feature type="region of interest" description="Disordered" evidence="8">
    <location>
        <begin position="1"/>
        <end position="23"/>
    </location>
</feature>
<feature type="domain" description="Histidine kinase" evidence="10">
    <location>
        <begin position="343"/>
        <end position="558"/>
    </location>
</feature>
<dbReference type="Pfam" id="PF02518">
    <property type="entry name" value="HATPase_c"/>
    <property type="match status" value="1"/>
</dbReference>
<comment type="caution">
    <text evidence="11">The sequence shown here is derived from an EMBL/GenBank/DDBJ whole genome shotgun (WGS) entry which is preliminary data.</text>
</comment>
<feature type="transmembrane region" description="Helical" evidence="9">
    <location>
        <begin position="159"/>
        <end position="179"/>
    </location>
</feature>
<dbReference type="PRINTS" id="PR00344">
    <property type="entry name" value="BCTRLSENSOR"/>
</dbReference>
<evidence type="ECO:0000256" key="3">
    <source>
        <dbReference type="ARBA" id="ARBA00012438"/>
    </source>
</evidence>
<dbReference type="SUPFAM" id="SSF55785">
    <property type="entry name" value="PYP-like sensor domain (PAS domain)"/>
    <property type="match status" value="1"/>
</dbReference>
<keyword evidence="12" id="KW-1185">Reference proteome</keyword>
<dbReference type="Gene3D" id="3.30.565.10">
    <property type="entry name" value="Histidine kinase-like ATPase, C-terminal domain"/>
    <property type="match status" value="1"/>
</dbReference>
<dbReference type="InterPro" id="IPR003594">
    <property type="entry name" value="HATPase_dom"/>
</dbReference>
<dbReference type="EC" id="2.7.13.3" evidence="3"/>
<dbReference type="InterPro" id="IPR035965">
    <property type="entry name" value="PAS-like_dom_sf"/>
</dbReference>
<keyword evidence="9" id="KW-0472">Membrane</keyword>
<dbReference type="Proteomes" id="UP001499933">
    <property type="component" value="Unassembled WGS sequence"/>
</dbReference>
<reference evidence="11 12" key="1">
    <citation type="journal article" date="2019" name="Int. J. Syst. Evol. Microbiol.">
        <title>The Global Catalogue of Microorganisms (GCM) 10K type strain sequencing project: providing services to taxonomists for standard genome sequencing and annotation.</title>
        <authorList>
            <consortium name="The Broad Institute Genomics Platform"/>
            <consortium name="The Broad Institute Genome Sequencing Center for Infectious Disease"/>
            <person name="Wu L."/>
            <person name="Ma J."/>
        </authorList>
    </citation>
    <scope>NUCLEOTIDE SEQUENCE [LARGE SCALE GENOMIC DNA]</scope>
    <source>
        <strain evidence="11 12">JCM 14901</strain>
    </source>
</reference>
<keyword evidence="4" id="KW-0597">Phosphoprotein</keyword>
<evidence type="ECO:0000313" key="12">
    <source>
        <dbReference type="Proteomes" id="UP001499933"/>
    </source>
</evidence>
<dbReference type="InterPro" id="IPR036097">
    <property type="entry name" value="HisK_dim/P_sf"/>
</dbReference>
<dbReference type="Gene3D" id="3.30.450.20">
    <property type="entry name" value="PAS domain"/>
    <property type="match status" value="1"/>
</dbReference>
<dbReference type="SMART" id="SM00388">
    <property type="entry name" value="HisKA"/>
    <property type="match status" value="1"/>
</dbReference>
<evidence type="ECO:0000256" key="8">
    <source>
        <dbReference type="SAM" id="MobiDB-lite"/>
    </source>
</evidence>
<dbReference type="PANTHER" id="PTHR43047">
    <property type="entry name" value="TWO-COMPONENT HISTIDINE PROTEIN KINASE"/>
    <property type="match status" value="1"/>
</dbReference>
<sequence length="569" mass="60569">MTVAIKGDPHPGRSRTSRGRSAWPRSDFVDRTRDRAATLNQLLLGSVVFVLAVLIALGPFDGDVSLFFSGVVITFVVTGATFVIPWNRIAGGWVAVVPAIDILAVTLMQLAAPDTVLGLLWIFPIMWLASGFGLLGLLVDIVAIAGIASVLVSLIAAELTYTTLVLPLVLLAVAATSYLNARRSDAQRSLLAKQALLLGRVLERTRRQEQEVTEVLDAVDFGVIRIAADGQVSVTNDAHGRLQQAVRADADADADDADVPAFRDDGVTPLPDDELPLERALRGEAFDAEVVWFGVDPGPRRALNISARRLTDSAGNDVGAVVVSRDVTTELDALRARDELVASVSHELRTPLTSILGYLDLAIEEPGIPDHVRSNLDVAERNAERLLRIVADILAASSSSSSSVEASIMPQDLDARDIVRAAAEALMPRAADRAILIDTSGLEAAPVTADPMRLRQVVDNLMSNAITYNRDGGTVFLGTTTDGASSWILVRDTGVGISEADRSRLFQRYYQAGSPRRSGTGLGLAITRDIVRAHGGDLALHSTPGAGSTFIVKLPAPSDSSEPDEGTHP</sequence>
<evidence type="ECO:0000256" key="2">
    <source>
        <dbReference type="ARBA" id="ARBA00004236"/>
    </source>
</evidence>
<dbReference type="PROSITE" id="PS50109">
    <property type="entry name" value="HIS_KIN"/>
    <property type="match status" value="1"/>
</dbReference>
<proteinExistence type="predicted"/>
<evidence type="ECO:0000256" key="6">
    <source>
        <dbReference type="ARBA" id="ARBA00022777"/>
    </source>
</evidence>
<keyword evidence="6 11" id="KW-0418">Kinase</keyword>
<feature type="transmembrane region" description="Helical" evidence="9">
    <location>
        <begin position="66"/>
        <end position="86"/>
    </location>
</feature>
<dbReference type="GO" id="GO:0016301">
    <property type="term" value="F:kinase activity"/>
    <property type="evidence" value="ECO:0007669"/>
    <property type="project" value="UniProtKB-KW"/>
</dbReference>
<comment type="subcellular location">
    <subcellularLocation>
        <location evidence="2">Cell membrane</location>
    </subcellularLocation>
</comment>
<dbReference type="SUPFAM" id="SSF55874">
    <property type="entry name" value="ATPase domain of HSP90 chaperone/DNA topoisomerase II/histidine kinase"/>
    <property type="match status" value="1"/>
</dbReference>
<dbReference type="Gene3D" id="1.10.287.130">
    <property type="match status" value="1"/>
</dbReference>
<dbReference type="InterPro" id="IPR036890">
    <property type="entry name" value="HATPase_C_sf"/>
</dbReference>
<accession>A0ABN2QCQ3</accession>
<dbReference type="CDD" id="cd00082">
    <property type="entry name" value="HisKA"/>
    <property type="match status" value="1"/>
</dbReference>
<dbReference type="InterPro" id="IPR004358">
    <property type="entry name" value="Sig_transdc_His_kin-like_C"/>
</dbReference>
<dbReference type="EMBL" id="BAAAOG010000001">
    <property type="protein sequence ID" value="GAA1949646.1"/>
    <property type="molecule type" value="Genomic_DNA"/>
</dbReference>
<feature type="transmembrane region" description="Helical" evidence="9">
    <location>
        <begin position="124"/>
        <end position="152"/>
    </location>
</feature>
<dbReference type="RefSeq" id="WP_344091720.1">
    <property type="nucleotide sequence ID" value="NZ_BAAAOG010000001.1"/>
</dbReference>
<feature type="transmembrane region" description="Helical" evidence="9">
    <location>
        <begin position="93"/>
        <end position="112"/>
    </location>
</feature>
<gene>
    <name evidence="11" type="ORF">GCM10009776_09560</name>
</gene>
<protein>
    <recommendedName>
        <fullName evidence="3">histidine kinase</fullName>
        <ecNumber evidence="3">2.7.13.3</ecNumber>
    </recommendedName>
</protein>
<evidence type="ECO:0000256" key="7">
    <source>
        <dbReference type="ARBA" id="ARBA00023012"/>
    </source>
</evidence>
<organism evidence="11 12">
    <name type="scientific">Microbacterium deminutum</name>
    <dbReference type="NCBI Taxonomy" id="344164"/>
    <lineage>
        <taxon>Bacteria</taxon>
        <taxon>Bacillati</taxon>
        <taxon>Actinomycetota</taxon>
        <taxon>Actinomycetes</taxon>
        <taxon>Micrococcales</taxon>
        <taxon>Microbacteriaceae</taxon>
        <taxon>Microbacterium</taxon>
    </lineage>
</organism>
<name>A0ABN2QCQ3_9MICO</name>
<evidence type="ECO:0000259" key="10">
    <source>
        <dbReference type="PROSITE" id="PS50109"/>
    </source>
</evidence>
<dbReference type="SMART" id="SM00387">
    <property type="entry name" value="HATPase_c"/>
    <property type="match status" value="1"/>
</dbReference>
<evidence type="ECO:0000256" key="4">
    <source>
        <dbReference type="ARBA" id="ARBA00022553"/>
    </source>
</evidence>
<keyword evidence="9" id="KW-0812">Transmembrane</keyword>
<keyword evidence="7" id="KW-0902">Two-component regulatory system</keyword>
<dbReference type="InterPro" id="IPR005467">
    <property type="entry name" value="His_kinase_dom"/>
</dbReference>
<dbReference type="Pfam" id="PF00512">
    <property type="entry name" value="HisKA"/>
    <property type="match status" value="1"/>
</dbReference>
<evidence type="ECO:0000256" key="5">
    <source>
        <dbReference type="ARBA" id="ARBA00022679"/>
    </source>
</evidence>
<dbReference type="PANTHER" id="PTHR43047:SF72">
    <property type="entry name" value="OSMOSENSING HISTIDINE PROTEIN KINASE SLN1"/>
    <property type="match status" value="1"/>
</dbReference>
<evidence type="ECO:0000256" key="9">
    <source>
        <dbReference type="SAM" id="Phobius"/>
    </source>
</evidence>
<keyword evidence="5" id="KW-0808">Transferase</keyword>
<feature type="transmembrane region" description="Helical" evidence="9">
    <location>
        <begin position="42"/>
        <end position="60"/>
    </location>
</feature>
<keyword evidence="9" id="KW-1133">Transmembrane helix</keyword>
<evidence type="ECO:0000313" key="11">
    <source>
        <dbReference type="EMBL" id="GAA1949646.1"/>
    </source>
</evidence>
<evidence type="ECO:0000256" key="1">
    <source>
        <dbReference type="ARBA" id="ARBA00000085"/>
    </source>
</evidence>
<dbReference type="InterPro" id="IPR003661">
    <property type="entry name" value="HisK_dim/P_dom"/>
</dbReference>